<feature type="chain" id="PRO_5043493364" evidence="1">
    <location>
        <begin position="25"/>
        <end position="180"/>
    </location>
</feature>
<dbReference type="InterPro" id="IPR013424">
    <property type="entry name" value="Ice-binding_C"/>
</dbReference>
<dbReference type="RefSeq" id="WP_353063364.1">
    <property type="nucleotide sequence ID" value="NZ_CP132942.1"/>
</dbReference>
<gene>
    <name evidence="3" type="ORF">RBB77_19065</name>
</gene>
<evidence type="ECO:0000256" key="1">
    <source>
        <dbReference type="SAM" id="SignalP"/>
    </source>
</evidence>
<reference evidence="3" key="1">
    <citation type="submission" date="2023-08" db="EMBL/GenBank/DDBJ databases">
        <authorList>
            <person name="Messyasz A."/>
            <person name="Mannisto M.K."/>
            <person name="Kerkhof L.J."/>
            <person name="Haggblom M."/>
        </authorList>
    </citation>
    <scope>NUCLEOTIDE SEQUENCE</scope>
    <source>
        <strain evidence="3">X5P6</strain>
    </source>
</reference>
<organism evidence="3">
    <name type="scientific">Tunturiibacter psychrotolerans</name>
    <dbReference type="NCBI Taxonomy" id="3069686"/>
    <lineage>
        <taxon>Bacteria</taxon>
        <taxon>Pseudomonadati</taxon>
        <taxon>Acidobacteriota</taxon>
        <taxon>Terriglobia</taxon>
        <taxon>Terriglobales</taxon>
        <taxon>Acidobacteriaceae</taxon>
        <taxon>Tunturiibacter</taxon>
    </lineage>
</organism>
<evidence type="ECO:0000259" key="2">
    <source>
        <dbReference type="Pfam" id="PF07589"/>
    </source>
</evidence>
<proteinExistence type="predicted"/>
<dbReference type="NCBIfam" id="TIGR02595">
    <property type="entry name" value="PEP_CTERM"/>
    <property type="match status" value="1"/>
</dbReference>
<keyword evidence="1" id="KW-0732">Signal</keyword>
<dbReference type="AlphaFoldDB" id="A0AAU7ZNK3"/>
<feature type="signal peptide" evidence="1">
    <location>
        <begin position="1"/>
        <end position="24"/>
    </location>
</feature>
<dbReference type="Pfam" id="PF07589">
    <property type="entry name" value="PEP-CTERM"/>
    <property type="match status" value="1"/>
</dbReference>
<evidence type="ECO:0000313" key="3">
    <source>
        <dbReference type="EMBL" id="XCB32520.1"/>
    </source>
</evidence>
<dbReference type="KEGG" id="tpsc:RBB77_19065"/>
<feature type="domain" description="Ice-binding protein C-terminal" evidence="2">
    <location>
        <begin position="152"/>
        <end position="172"/>
    </location>
</feature>
<dbReference type="EMBL" id="CP132942">
    <property type="protein sequence ID" value="XCB32520.1"/>
    <property type="molecule type" value="Genomic_DNA"/>
</dbReference>
<protein>
    <submittedName>
        <fullName evidence="3">PEP-CTERM sorting domain-containing protein</fullName>
    </submittedName>
</protein>
<reference evidence="3" key="2">
    <citation type="journal article" date="2024" name="Environ. Microbiol.">
        <title>Genome analysis and description of Tunturibacter gen. nov. expands the diversity of Terriglobia in tundra soils.</title>
        <authorList>
            <person name="Messyasz A."/>
            <person name="Mannisto M.K."/>
            <person name="Kerkhof L.J."/>
            <person name="Haggblom M.M."/>
        </authorList>
    </citation>
    <scope>NUCLEOTIDE SEQUENCE</scope>
    <source>
        <strain evidence="3">X5P6</strain>
    </source>
</reference>
<accession>A0AAU7ZNK3</accession>
<sequence>MKHRTLGLCILALVTLAISSTAHADTFDFSFSGILFSGSGTFTATEEGATDVYDVTGATGTIRDWAGSSNISSLVGLNNFNGNDNKLIFSGVASPFFLPTKFFDANGVSFALADGDVINVNDSRGSGYAVIGAPKGLALPEVATIGIVKNSPVPEPSSLALFGTGIFGIAGAIRLKLRFG</sequence>
<name>A0AAU7ZNK3_9BACT</name>